<feature type="transmembrane region" description="Helical" evidence="1">
    <location>
        <begin position="16"/>
        <end position="35"/>
    </location>
</feature>
<evidence type="ECO:0000313" key="3">
    <source>
        <dbReference type="Proteomes" id="UP000322976"/>
    </source>
</evidence>
<dbReference type="AlphaFoldDB" id="A0A5D8QDG6"/>
<keyword evidence="1" id="KW-0472">Membrane</keyword>
<feature type="transmembrane region" description="Helical" evidence="1">
    <location>
        <begin position="233"/>
        <end position="251"/>
    </location>
</feature>
<keyword evidence="1" id="KW-0812">Transmembrane</keyword>
<gene>
    <name evidence="2" type="ORF">FWJ32_04650</name>
</gene>
<evidence type="ECO:0000313" key="2">
    <source>
        <dbReference type="EMBL" id="TZE82571.1"/>
    </source>
</evidence>
<protein>
    <recommendedName>
        <fullName evidence="4">ABC transporter permease</fullName>
    </recommendedName>
</protein>
<keyword evidence="3" id="KW-1185">Reference proteome</keyword>
<reference evidence="2 3" key="1">
    <citation type="submission" date="2019-08" db="EMBL/GenBank/DDBJ databases">
        <title>Calorimonas adulescens gen. nov., sp. nov., an anaerobic thermophilic bacterium from Sakhalin hot spring.</title>
        <authorList>
            <person name="Khomyakova M.A."/>
            <person name="Merkel A.Y."/>
            <person name="Novikov A."/>
            <person name="Bonch-Osmolovskaya E.A."/>
            <person name="Slobodkin A.I."/>
        </authorList>
    </citation>
    <scope>NUCLEOTIDE SEQUENCE [LARGE SCALE GENOMIC DNA]</scope>
    <source>
        <strain evidence="2 3">A05MB</strain>
    </source>
</reference>
<evidence type="ECO:0000256" key="1">
    <source>
        <dbReference type="SAM" id="Phobius"/>
    </source>
</evidence>
<evidence type="ECO:0008006" key="4">
    <source>
        <dbReference type="Google" id="ProtNLM"/>
    </source>
</evidence>
<dbReference type="EMBL" id="VTPS01000005">
    <property type="protein sequence ID" value="TZE82571.1"/>
    <property type="molecule type" value="Genomic_DNA"/>
</dbReference>
<feature type="transmembrane region" description="Helical" evidence="1">
    <location>
        <begin position="47"/>
        <end position="68"/>
    </location>
</feature>
<organism evidence="2 3">
    <name type="scientific">Calorimonas adulescens</name>
    <dbReference type="NCBI Taxonomy" id="2606906"/>
    <lineage>
        <taxon>Bacteria</taxon>
        <taxon>Bacillati</taxon>
        <taxon>Bacillota</taxon>
        <taxon>Clostridia</taxon>
        <taxon>Thermoanaerobacterales</taxon>
        <taxon>Thermoanaerobacteraceae</taxon>
        <taxon>Calorimonas</taxon>
    </lineage>
</organism>
<dbReference type="Proteomes" id="UP000322976">
    <property type="component" value="Unassembled WGS sequence"/>
</dbReference>
<feature type="transmembrane region" description="Helical" evidence="1">
    <location>
        <begin position="88"/>
        <end position="109"/>
    </location>
</feature>
<feature type="transmembrane region" description="Helical" evidence="1">
    <location>
        <begin position="176"/>
        <end position="193"/>
    </location>
</feature>
<sequence length="258" mass="28904">MKRLYSLLKNEYHTEIYRFCISIAVLAAFYIFLLTRVAAWPEGAPTAVSLIPVFGFALAAVVGSFTAMGDEYKHGTIYTLMSLPVSGYMVIGAKFLLVFVKFVIYNLLMLSGFLTVLNRDLIVRVAQVQAVYAGQLWNAILKDSISFYLLGTGFLAFGIITGIFSYTVYRSIDIPFIRFLAAFIAYILPGYIAQKLSEWTVDILPPIWMKIYGFSTLNSVFNPGSVSISLTPGIFYILIAVLMFISAGWLYENRMEVL</sequence>
<accession>A0A5D8QDG6</accession>
<proteinExistence type="predicted"/>
<dbReference type="RefSeq" id="WP_149544810.1">
    <property type="nucleotide sequence ID" value="NZ_VTPS01000005.1"/>
</dbReference>
<name>A0A5D8QDG6_9THEO</name>
<keyword evidence="1" id="KW-1133">Transmembrane helix</keyword>
<feature type="transmembrane region" description="Helical" evidence="1">
    <location>
        <begin position="147"/>
        <end position="169"/>
    </location>
</feature>
<comment type="caution">
    <text evidence="2">The sequence shown here is derived from an EMBL/GenBank/DDBJ whole genome shotgun (WGS) entry which is preliminary data.</text>
</comment>